<keyword evidence="2" id="KW-0732">Signal</keyword>
<proteinExistence type="predicted"/>
<organism evidence="3">
    <name type="scientific">Skeletonema marinoi</name>
    <dbReference type="NCBI Taxonomy" id="267567"/>
    <lineage>
        <taxon>Eukaryota</taxon>
        <taxon>Sar</taxon>
        <taxon>Stramenopiles</taxon>
        <taxon>Ochrophyta</taxon>
        <taxon>Bacillariophyta</taxon>
        <taxon>Coscinodiscophyceae</taxon>
        <taxon>Thalassiosirophycidae</taxon>
        <taxon>Thalassiosirales</taxon>
        <taxon>Skeletonemataceae</taxon>
        <taxon>Skeletonema</taxon>
        <taxon>Skeletonema marinoi-dohrnii complex</taxon>
    </lineage>
</organism>
<evidence type="ECO:0000256" key="1">
    <source>
        <dbReference type="SAM" id="Coils"/>
    </source>
</evidence>
<dbReference type="EMBL" id="HBGZ01017785">
    <property type="protein sequence ID" value="CAD9608115.1"/>
    <property type="molecule type" value="Transcribed_RNA"/>
</dbReference>
<keyword evidence="1" id="KW-0175">Coiled coil</keyword>
<protein>
    <submittedName>
        <fullName evidence="3">Uncharacterized protein</fullName>
    </submittedName>
</protein>
<sequence>MKMKLLPILLFATTLSDTLGFASLLQATKCRSVSVAFTQLSATQAETEVERLLRKARELREASQRAEDTLHATLIQKKTEKDAATDRIISQLFPSSGIDDLVDRLHQKRLASDMLVQIVERLHEREIAARGLEHVESSLNQDQVTFKRVAQQDDVELAKIDGIVHELIEAAEVLDKEFVEQKAKADGGKITHAEMMHWGGGKIAGILKDKLKELGREQDEQFKKRLQSFYDAANIKNHKDKDAIEGNSWRDDDVWIK</sequence>
<gene>
    <name evidence="3" type="ORF">SMAR0320_LOCUS12781</name>
</gene>
<reference evidence="3" key="1">
    <citation type="submission" date="2021-01" db="EMBL/GenBank/DDBJ databases">
        <authorList>
            <person name="Corre E."/>
            <person name="Pelletier E."/>
            <person name="Niang G."/>
            <person name="Scheremetjew M."/>
            <person name="Finn R."/>
            <person name="Kale V."/>
            <person name="Holt S."/>
            <person name="Cochrane G."/>
            <person name="Meng A."/>
            <person name="Brown T."/>
            <person name="Cohen L."/>
        </authorList>
    </citation>
    <scope>NUCLEOTIDE SEQUENCE</scope>
    <source>
        <strain evidence="3">SM1012Den-03</strain>
    </source>
</reference>
<name>A0A7S2LKQ8_9STRA</name>
<evidence type="ECO:0000256" key="2">
    <source>
        <dbReference type="SAM" id="SignalP"/>
    </source>
</evidence>
<feature type="coiled-coil region" evidence="1">
    <location>
        <begin position="42"/>
        <end position="69"/>
    </location>
</feature>
<feature type="chain" id="PRO_5031309935" evidence="2">
    <location>
        <begin position="21"/>
        <end position="257"/>
    </location>
</feature>
<evidence type="ECO:0000313" key="3">
    <source>
        <dbReference type="EMBL" id="CAD9608115.1"/>
    </source>
</evidence>
<dbReference type="AlphaFoldDB" id="A0A7S2LKQ8"/>
<feature type="signal peptide" evidence="2">
    <location>
        <begin position="1"/>
        <end position="20"/>
    </location>
</feature>
<accession>A0A7S2LKQ8</accession>